<proteinExistence type="predicted"/>
<organism evidence="1 2">
    <name type="scientific">Robertmurraya beringensis</name>
    <dbReference type="NCBI Taxonomy" id="641660"/>
    <lineage>
        <taxon>Bacteria</taxon>
        <taxon>Bacillati</taxon>
        <taxon>Bacillota</taxon>
        <taxon>Bacilli</taxon>
        <taxon>Bacillales</taxon>
        <taxon>Bacillaceae</taxon>
        <taxon>Robertmurraya</taxon>
    </lineage>
</organism>
<sequence length="113" mass="12571">MKKLLCTSIIIFLFISLTGCRVMESKSGVSMEMVAYNSLTDEEKDLIPVSPKDSSVEKVAVSQEVVSMMDEEYEKDEVYRVIFNNTESKTSGKLVVFVDFDGETVVGKGVINN</sequence>
<gene>
    <name evidence="1" type="ORF">ACFFHF_14830</name>
</gene>
<reference evidence="1 2" key="1">
    <citation type="submission" date="2024-09" db="EMBL/GenBank/DDBJ databases">
        <authorList>
            <person name="Sun Q."/>
            <person name="Mori K."/>
        </authorList>
    </citation>
    <scope>NUCLEOTIDE SEQUENCE [LARGE SCALE GENOMIC DNA]</scope>
    <source>
        <strain evidence="1 2">CGMCC 1.9126</strain>
    </source>
</reference>
<dbReference type="EMBL" id="JBHLUU010000105">
    <property type="protein sequence ID" value="MFC0476484.1"/>
    <property type="molecule type" value="Genomic_DNA"/>
</dbReference>
<name>A0ABV6KT21_9BACI</name>
<protein>
    <submittedName>
        <fullName evidence="1">Uncharacterized protein</fullName>
    </submittedName>
</protein>
<accession>A0ABV6KT21</accession>
<dbReference type="RefSeq" id="WP_160549320.1">
    <property type="nucleotide sequence ID" value="NZ_JBHLUU010000105.1"/>
</dbReference>
<comment type="caution">
    <text evidence="1">The sequence shown here is derived from an EMBL/GenBank/DDBJ whole genome shotgun (WGS) entry which is preliminary data.</text>
</comment>
<evidence type="ECO:0000313" key="1">
    <source>
        <dbReference type="EMBL" id="MFC0476484.1"/>
    </source>
</evidence>
<keyword evidence="2" id="KW-1185">Reference proteome</keyword>
<dbReference type="Proteomes" id="UP001589738">
    <property type="component" value="Unassembled WGS sequence"/>
</dbReference>
<evidence type="ECO:0000313" key="2">
    <source>
        <dbReference type="Proteomes" id="UP001589738"/>
    </source>
</evidence>
<dbReference type="PROSITE" id="PS51257">
    <property type="entry name" value="PROKAR_LIPOPROTEIN"/>
    <property type="match status" value="1"/>
</dbReference>